<evidence type="ECO:0000256" key="2">
    <source>
        <dbReference type="ARBA" id="ARBA00008107"/>
    </source>
</evidence>
<reference evidence="9 10" key="1">
    <citation type="submission" date="2023-06" db="EMBL/GenBank/DDBJ databases">
        <authorList>
            <person name="Oyuntsetseg B."/>
            <person name="Kim S.B."/>
        </authorList>
    </citation>
    <scope>NUCLEOTIDE SEQUENCE [LARGE SCALE GENOMIC DNA]</scope>
    <source>
        <strain evidence="9 10">2-15</strain>
    </source>
</reference>
<dbReference type="Proteomes" id="UP001236014">
    <property type="component" value="Chromosome"/>
</dbReference>
<dbReference type="EMBL" id="CP127294">
    <property type="protein sequence ID" value="WIX75538.1"/>
    <property type="molecule type" value="Genomic_DNA"/>
</dbReference>
<evidence type="ECO:0000256" key="4">
    <source>
        <dbReference type="ARBA" id="ARBA00022448"/>
    </source>
</evidence>
<keyword evidence="4 7" id="KW-0813">Transport</keyword>
<keyword evidence="10" id="KW-1185">Reference proteome</keyword>
<protein>
    <recommendedName>
        <fullName evidence="7">Phosphate-specific transport system accessory protein PhoU</fullName>
    </recommendedName>
</protein>
<dbReference type="AlphaFoldDB" id="A0A9Y2IBW6"/>
<dbReference type="Gene3D" id="1.20.58.220">
    <property type="entry name" value="Phosphate transport system protein phou homolog 2, domain 2"/>
    <property type="match status" value="1"/>
</dbReference>
<evidence type="ECO:0000256" key="3">
    <source>
        <dbReference type="ARBA" id="ARBA00011738"/>
    </source>
</evidence>
<gene>
    <name evidence="9" type="primary">phoU</name>
    <name evidence="9" type="ORF">QRX50_28970</name>
</gene>
<accession>A0A9Y2IBW6</accession>
<dbReference type="GO" id="GO:0006817">
    <property type="term" value="P:phosphate ion transport"/>
    <property type="evidence" value="ECO:0007669"/>
    <property type="project" value="UniProtKB-KW"/>
</dbReference>
<dbReference type="InterPro" id="IPR028366">
    <property type="entry name" value="PhoU"/>
</dbReference>
<comment type="subunit">
    <text evidence="3 7">Homodimer.</text>
</comment>
<dbReference type="Pfam" id="PF01895">
    <property type="entry name" value="PhoU"/>
    <property type="match status" value="2"/>
</dbReference>
<comment type="similarity">
    <text evidence="2 7">Belongs to the PhoU family.</text>
</comment>
<dbReference type="InterPro" id="IPR026022">
    <property type="entry name" value="PhoU_dom"/>
</dbReference>
<dbReference type="KEGG" id="acab:QRX50_28970"/>
<dbReference type="FunFam" id="1.20.58.220:FF:000004">
    <property type="entry name" value="Phosphate-specific transport system accessory protein PhoU"/>
    <property type="match status" value="1"/>
</dbReference>
<evidence type="ECO:0000256" key="1">
    <source>
        <dbReference type="ARBA" id="ARBA00004496"/>
    </source>
</evidence>
<dbReference type="GO" id="GO:0045936">
    <property type="term" value="P:negative regulation of phosphate metabolic process"/>
    <property type="evidence" value="ECO:0007669"/>
    <property type="project" value="InterPro"/>
</dbReference>
<evidence type="ECO:0000256" key="6">
    <source>
        <dbReference type="ARBA" id="ARBA00022592"/>
    </source>
</evidence>
<evidence type="ECO:0000256" key="5">
    <source>
        <dbReference type="ARBA" id="ARBA00022490"/>
    </source>
</evidence>
<dbReference type="PANTHER" id="PTHR42930">
    <property type="entry name" value="PHOSPHATE-SPECIFIC TRANSPORT SYSTEM ACCESSORY PROTEIN PHOU"/>
    <property type="match status" value="1"/>
</dbReference>
<keyword evidence="6 7" id="KW-0592">Phosphate transport</keyword>
<evidence type="ECO:0000313" key="10">
    <source>
        <dbReference type="Proteomes" id="UP001236014"/>
    </source>
</evidence>
<evidence type="ECO:0000256" key="7">
    <source>
        <dbReference type="PIRNR" id="PIRNR003107"/>
    </source>
</evidence>
<sequence>MRESFHEELNRLSAQLGLMCALAADAIRRASRSLLTADLDLAEQVIATDAEIDWARADCESHAQALLALQAPKAHDLRTILAAIYCAERLERMGDLAAHIAGIARFAHPHHAVPAQLEYGFAEMADAAAGMADRLAELIERQCPCGFADLADIDQTIDTMHAHVLTVITSDQWPHGVQTAINLALLARFYERFGDHAVAVANRLGFAATGELPFHTHT</sequence>
<keyword evidence="5 7" id="KW-0963">Cytoplasm</keyword>
<evidence type="ECO:0000259" key="8">
    <source>
        <dbReference type="Pfam" id="PF01895"/>
    </source>
</evidence>
<evidence type="ECO:0000313" key="9">
    <source>
        <dbReference type="EMBL" id="WIX75538.1"/>
    </source>
</evidence>
<dbReference type="NCBIfam" id="TIGR02135">
    <property type="entry name" value="phoU_full"/>
    <property type="match status" value="1"/>
</dbReference>
<proteinExistence type="inferred from homology"/>
<feature type="domain" description="PhoU" evidence="8">
    <location>
        <begin position="18"/>
        <end position="102"/>
    </location>
</feature>
<dbReference type="RefSeq" id="WP_285966308.1">
    <property type="nucleotide sequence ID" value="NZ_CP127294.1"/>
</dbReference>
<organism evidence="9 10">
    <name type="scientific">Amycolatopsis carbonis</name>
    <dbReference type="NCBI Taxonomy" id="715471"/>
    <lineage>
        <taxon>Bacteria</taxon>
        <taxon>Bacillati</taxon>
        <taxon>Actinomycetota</taxon>
        <taxon>Actinomycetes</taxon>
        <taxon>Pseudonocardiales</taxon>
        <taxon>Pseudonocardiaceae</taxon>
        <taxon>Amycolatopsis</taxon>
    </lineage>
</organism>
<comment type="function">
    <text evidence="7">Plays a role in the regulation of phosphate uptake.</text>
</comment>
<dbReference type="GO" id="GO:0005737">
    <property type="term" value="C:cytoplasm"/>
    <property type="evidence" value="ECO:0007669"/>
    <property type="project" value="UniProtKB-SubCell"/>
</dbReference>
<name>A0A9Y2IBW6_9PSEU</name>
<comment type="subcellular location">
    <subcellularLocation>
        <location evidence="1 7">Cytoplasm</location>
    </subcellularLocation>
</comment>
<dbReference type="GO" id="GO:0030643">
    <property type="term" value="P:intracellular phosphate ion homeostasis"/>
    <property type="evidence" value="ECO:0007669"/>
    <property type="project" value="InterPro"/>
</dbReference>
<dbReference type="SUPFAM" id="SSF109755">
    <property type="entry name" value="PhoU-like"/>
    <property type="match status" value="1"/>
</dbReference>
<dbReference type="PIRSF" id="PIRSF003107">
    <property type="entry name" value="PhoU"/>
    <property type="match status" value="1"/>
</dbReference>
<feature type="domain" description="PhoU" evidence="8">
    <location>
        <begin position="122"/>
        <end position="203"/>
    </location>
</feature>
<dbReference type="InterPro" id="IPR038078">
    <property type="entry name" value="PhoU-like_sf"/>
</dbReference>
<dbReference type="PANTHER" id="PTHR42930:SF3">
    <property type="entry name" value="PHOSPHATE-SPECIFIC TRANSPORT SYSTEM ACCESSORY PROTEIN PHOU"/>
    <property type="match status" value="1"/>
</dbReference>